<gene>
    <name evidence="1" type="ORF">TRAPUB_7067</name>
</gene>
<dbReference type="InterPro" id="IPR032675">
    <property type="entry name" value="LRR_dom_sf"/>
</dbReference>
<dbReference type="Gene3D" id="3.80.10.10">
    <property type="entry name" value="Ribonuclease Inhibitor"/>
    <property type="match status" value="1"/>
</dbReference>
<evidence type="ECO:0000313" key="1">
    <source>
        <dbReference type="EMBL" id="OJT02414.1"/>
    </source>
</evidence>
<dbReference type="OrthoDB" id="2754214at2759"/>
<name>A0A1M2V4B7_TRAPU</name>
<accession>A0A1M2V4B7</accession>
<organism evidence="1 2">
    <name type="scientific">Trametes pubescens</name>
    <name type="common">White-rot fungus</name>
    <dbReference type="NCBI Taxonomy" id="154538"/>
    <lineage>
        <taxon>Eukaryota</taxon>
        <taxon>Fungi</taxon>
        <taxon>Dikarya</taxon>
        <taxon>Basidiomycota</taxon>
        <taxon>Agaricomycotina</taxon>
        <taxon>Agaricomycetes</taxon>
        <taxon>Polyporales</taxon>
        <taxon>Polyporaceae</taxon>
        <taxon>Trametes</taxon>
    </lineage>
</organism>
<dbReference type="AlphaFoldDB" id="A0A1M2V4B7"/>
<evidence type="ECO:0008006" key="3">
    <source>
        <dbReference type="Google" id="ProtNLM"/>
    </source>
</evidence>
<dbReference type="Proteomes" id="UP000184267">
    <property type="component" value="Unassembled WGS sequence"/>
</dbReference>
<reference evidence="1 2" key="1">
    <citation type="submission" date="2016-10" db="EMBL/GenBank/DDBJ databases">
        <title>Genome sequence of the basidiomycete white-rot fungus Trametes pubescens.</title>
        <authorList>
            <person name="Makela M.R."/>
            <person name="Granchi Z."/>
            <person name="Peng M."/>
            <person name="De Vries R.P."/>
            <person name="Grigoriev I."/>
            <person name="Riley R."/>
            <person name="Hilden K."/>
        </authorList>
    </citation>
    <scope>NUCLEOTIDE SEQUENCE [LARGE SCALE GENOMIC DNA]</scope>
    <source>
        <strain evidence="1 2">FBCC735</strain>
    </source>
</reference>
<evidence type="ECO:0000313" key="2">
    <source>
        <dbReference type="Proteomes" id="UP000184267"/>
    </source>
</evidence>
<proteinExistence type="predicted"/>
<comment type="caution">
    <text evidence="1">The sequence shown here is derived from an EMBL/GenBank/DDBJ whole genome shotgun (WGS) entry which is preliminary data.</text>
</comment>
<dbReference type="EMBL" id="MNAD01001671">
    <property type="protein sequence ID" value="OJT02414.1"/>
    <property type="molecule type" value="Genomic_DNA"/>
</dbReference>
<sequence length="255" mass="28554">MLCVAITKLPSVNSITNIFIIIGASRLERAHGDDKLLQIYWPEDVAPLFYSLPALKRLVFAGQCITVVDNLALGTIAESSPNLVELTFTWAWNAPPRPDDERSPEDEDFPYATAWGLMELARRCPRLKKLALAVDMRFASPSYHAGVDLGLAPPPTSSRQTTGGIASAAWHRTMAVDGMHGYEGWVEVCHSPCQPWRFYMPIRLCPTDVLTGCHTRAPQTELPKPWIDTSRVWRQWTQSRRHAATITATVSVWNE</sequence>
<keyword evidence="2" id="KW-1185">Reference proteome</keyword>
<protein>
    <recommendedName>
        <fullName evidence="3">F-box domain-containing protein</fullName>
    </recommendedName>
</protein>